<gene>
    <name evidence="1" type="ORF">E4021_12925</name>
</gene>
<dbReference type="RefSeq" id="WP_136459779.1">
    <property type="nucleotide sequence ID" value="NZ_SRSF01000005.1"/>
</dbReference>
<reference evidence="1 2" key="1">
    <citation type="submission" date="2019-04" db="EMBL/GenBank/DDBJ databases">
        <title>Lewinella litorea sp. nov., isolated from a marine sand.</title>
        <authorList>
            <person name="Yoon J.-H."/>
        </authorList>
    </citation>
    <scope>NUCLEOTIDE SEQUENCE [LARGE SCALE GENOMIC DNA]</scope>
    <source>
        <strain evidence="1 2">HSMS-39</strain>
    </source>
</reference>
<organism evidence="1 2">
    <name type="scientific">Neolewinella litorea</name>
    <dbReference type="NCBI Taxonomy" id="2562452"/>
    <lineage>
        <taxon>Bacteria</taxon>
        <taxon>Pseudomonadati</taxon>
        <taxon>Bacteroidota</taxon>
        <taxon>Saprospiria</taxon>
        <taxon>Saprospirales</taxon>
        <taxon>Lewinellaceae</taxon>
        <taxon>Neolewinella</taxon>
    </lineage>
</organism>
<name>A0A4S4NEG6_9BACT</name>
<comment type="caution">
    <text evidence="1">The sequence shown here is derived from an EMBL/GenBank/DDBJ whole genome shotgun (WGS) entry which is preliminary data.</text>
</comment>
<protein>
    <submittedName>
        <fullName evidence="1">Uncharacterized protein</fullName>
    </submittedName>
</protein>
<evidence type="ECO:0000313" key="1">
    <source>
        <dbReference type="EMBL" id="THH37932.1"/>
    </source>
</evidence>
<proteinExistence type="predicted"/>
<evidence type="ECO:0000313" key="2">
    <source>
        <dbReference type="Proteomes" id="UP000308528"/>
    </source>
</evidence>
<dbReference type="AlphaFoldDB" id="A0A4S4NEG6"/>
<accession>A0A4S4NEG6</accession>
<dbReference type="EMBL" id="SRSF01000005">
    <property type="protein sequence ID" value="THH37932.1"/>
    <property type="molecule type" value="Genomic_DNA"/>
</dbReference>
<dbReference type="Proteomes" id="UP000308528">
    <property type="component" value="Unassembled WGS sequence"/>
</dbReference>
<dbReference type="OrthoDB" id="1492318at2"/>
<sequence>MTSIPPSSSGGRSAAARRQLAAVYDLMYIEGKPGYEQVSFDERMFSALSDLLELLPAEGVTELLFRLSEGVPAQKVAELYNVLIWSADSRGAIDAEEIQEWFYGRQRRRIEIACQVDLFPSNSMDESQRVIKLLMERFPDLQHLLRPLAKEVKSQIKEEKAWSDYRRETFEMPKEMTPDIMKIIKNIKLR</sequence>
<keyword evidence="2" id="KW-1185">Reference proteome</keyword>